<comment type="caution">
    <text evidence="2">The sequence shown here is derived from an EMBL/GenBank/DDBJ whole genome shotgun (WGS) entry which is preliminary data.</text>
</comment>
<reference evidence="2 3" key="1">
    <citation type="submission" date="2014-04" db="EMBL/GenBank/DDBJ databases">
        <title>Marinobacterium kochiensis sp. nov., isolated from sediment sample collected from Kochi backwaters in Kerala, India.</title>
        <authorList>
            <person name="Singh A."/>
            <person name="Pinnaka A.K."/>
        </authorList>
    </citation>
    <scope>NUCLEOTIDE SEQUENCE [LARGE SCALE GENOMIC DNA]</scope>
    <source>
        <strain evidence="2 3">AK27</strain>
    </source>
</reference>
<dbReference type="InterPro" id="IPR037401">
    <property type="entry name" value="SnoaL-like"/>
</dbReference>
<dbReference type="OrthoDB" id="7743762at2"/>
<evidence type="ECO:0000313" key="3">
    <source>
        <dbReference type="Proteomes" id="UP000028252"/>
    </source>
</evidence>
<evidence type="ECO:0000259" key="1">
    <source>
        <dbReference type="Pfam" id="PF12680"/>
    </source>
</evidence>
<feature type="domain" description="SnoaL-like" evidence="1">
    <location>
        <begin position="7"/>
        <end position="105"/>
    </location>
</feature>
<keyword evidence="3" id="KW-1185">Reference proteome</keyword>
<protein>
    <recommendedName>
        <fullName evidence="1">SnoaL-like domain-containing protein</fullName>
    </recommendedName>
</protein>
<dbReference type="InterPro" id="IPR032710">
    <property type="entry name" value="NTF2-like_dom_sf"/>
</dbReference>
<sequence>MSLANIVQRGWDAVAVGDFDSLVTDYMDEMQFIMPGQTDVVEGRTAFRSALNNIGQALPAGFHITGLRHIEGDKEVVSIVEWESDRVDASQLMILFKFIGDKIYEERWFVDTEQWRAAL</sequence>
<dbReference type="AlphaFoldDB" id="A0A081FZ38"/>
<organism evidence="2 3">
    <name type="scientific">Marinobacterium lacunae</name>
    <dbReference type="NCBI Taxonomy" id="1232683"/>
    <lineage>
        <taxon>Bacteria</taxon>
        <taxon>Pseudomonadati</taxon>
        <taxon>Pseudomonadota</taxon>
        <taxon>Gammaproteobacteria</taxon>
        <taxon>Oceanospirillales</taxon>
        <taxon>Oceanospirillaceae</taxon>
        <taxon>Marinobacterium</taxon>
    </lineage>
</organism>
<proteinExistence type="predicted"/>
<dbReference type="EMBL" id="JMQN01000029">
    <property type="protein sequence ID" value="KEA63793.1"/>
    <property type="molecule type" value="Genomic_DNA"/>
</dbReference>
<dbReference type="Gene3D" id="3.10.450.50">
    <property type="match status" value="1"/>
</dbReference>
<dbReference type="SUPFAM" id="SSF54427">
    <property type="entry name" value="NTF2-like"/>
    <property type="match status" value="1"/>
</dbReference>
<name>A0A081FZ38_9GAMM</name>
<dbReference type="RefSeq" id="WP_036187475.1">
    <property type="nucleotide sequence ID" value="NZ_JMQN01000029.1"/>
</dbReference>
<dbReference type="Pfam" id="PF12680">
    <property type="entry name" value="SnoaL_2"/>
    <property type="match status" value="1"/>
</dbReference>
<gene>
    <name evidence="2" type="ORF">ADIMK_2095</name>
</gene>
<accession>A0A081FZ38</accession>
<dbReference type="PATRIC" id="fig|1232683.4.peg.2054"/>
<dbReference type="eggNOG" id="COG3631">
    <property type="taxonomic scope" value="Bacteria"/>
</dbReference>
<dbReference type="Proteomes" id="UP000028252">
    <property type="component" value="Unassembled WGS sequence"/>
</dbReference>
<evidence type="ECO:0000313" key="2">
    <source>
        <dbReference type="EMBL" id="KEA63793.1"/>
    </source>
</evidence>